<dbReference type="GO" id="GO:0003676">
    <property type="term" value="F:nucleic acid binding"/>
    <property type="evidence" value="ECO:0007669"/>
    <property type="project" value="InterPro"/>
</dbReference>
<organism evidence="2">
    <name type="scientific">uncultured Armatimonadetes bacterium</name>
    <dbReference type="NCBI Taxonomy" id="157466"/>
    <lineage>
        <taxon>Bacteria</taxon>
        <taxon>Bacillati</taxon>
        <taxon>Armatimonadota</taxon>
        <taxon>environmental samples</taxon>
    </lineage>
</organism>
<sequence length="363" mass="41000">MREGITVEVSATDRNRLEAIAADPNSRQKHAWRARIVLATADGLGTLAIARRTGKSKPCVWRWQERFMREGVPGLLRDGTRRPGKAPLPAATVDRVVELTLKEPPGEATHWTGRTMAKVVGVSLRSVQRIWRAHRLAPHRVRTFKLSRDPAFVPKLRDVVGLYLHPPAHAIVLSVDEKSQIQALERTQPGLPPKEGRPATATHDYERHGTTTLFAALNVLDGTVLGRCMQRHRHQEFLRFLNTVEAAVPAGKLVHAILDNYGTHKHPKVLAWLGRHPRWTFHFTPTSCSWLNAVETFFAKLSRRRLKHGSFHSLVALQEAINRFIAEHNRNPRPFVWTADPDAIVEKVRRGYHALASMERQAG</sequence>
<dbReference type="Pfam" id="PF13358">
    <property type="entry name" value="DDE_3"/>
    <property type="match status" value="1"/>
</dbReference>
<proteinExistence type="predicted"/>
<dbReference type="Pfam" id="PF13384">
    <property type="entry name" value="HTH_23"/>
    <property type="match status" value="1"/>
</dbReference>
<dbReference type="InterPro" id="IPR047655">
    <property type="entry name" value="Transpos_IS630-like"/>
</dbReference>
<dbReference type="InterPro" id="IPR052702">
    <property type="entry name" value="MscS-like_channel"/>
</dbReference>
<dbReference type="NCBIfam" id="NF033545">
    <property type="entry name" value="transpos_IS630"/>
    <property type="match status" value="1"/>
</dbReference>
<dbReference type="InterPro" id="IPR009057">
    <property type="entry name" value="Homeodomain-like_sf"/>
</dbReference>
<evidence type="ECO:0000259" key="1">
    <source>
        <dbReference type="Pfam" id="PF13358"/>
    </source>
</evidence>
<dbReference type="SUPFAM" id="SSF46689">
    <property type="entry name" value="Homeodomain-like"/>
    <property type="match status" value="1"/>
</dbReference>
<accession>A0A6J4JDU7</accession>
<dbReference type="Gene3D" id="3.30.420.10">
    <property type="entry name" value="Ribonuclease H-like superfamily/Ribonuclease H"/>
    <property type="match status" value="1"/>
</dbReference>
<dbReference type="PANTHER" id="PTHR30347">
    <property type="entry name" value="POTASSIUM CHANNEL RELATED"/>
    <property type="match status" value="1"/>
</dbReference>
<evidence type="ECO:0000313" key="2">
    <source>
        <dbReference type="EMBL" id="CAA9273597.1"/>
    </source>
</evidence>
<name>A0A6J4JDU7_9BACT</name>
<reference evidence="2" key="1">
    <citation type="submission" date="2020-02" db="EMBL/GenBank/DDBJ databases">
        <authorList>
            <person name="Meier V. D."/>
        </authorList>
    </citation>
    <scope>NUCLEOTIDE SEQUENCE</scope>
    <source>
        <strain evidence="2">AVDCRST_MAG63</strain>
    </source>
</reference>
<dbReference type="EMBL" id="CADCTO010000406">
    <property type="protein sequence ID" value="CAA9273597.1"/>
    <property type="molecule type" value="Genomic_DNA"/>
</dbReference>
<gene>
    <name evidence="2" type="ORF">AVDCRST_MAG63-3090</name>
</gene>
<dbReference type="InterPro" id="IPR038717">
    <property type="entry name" value="Tc1-like_DDE_dom"/>
</dbReference>
<feature type="domain" description="Tc1-like transposase DDE" evidence="1">
    <location>
        <begin position="173"/>
        <end position="317"/>
    </location>
</feature>
<dbReference type="PANTHER" id="PTHR30347:SF1">
    <property type="entry name" value="MECHANOSENSITIVE CHANNEL MSCK"/>
    <property type="match status" value="1"/>
</dbReference>
<protein>
    <submittedName>
        <fullName evidence="2">Mobile element protein</fullName>
    </submittedName>
</protein>
<dbReference type="AlphaFoldDB" id="A0A6J4JDU7"/>
<dbReference type="InterPro" id="IPR036397">
    <property type="entry name" value="RNaseH_sf"/>
</dbReference>